<dbReference type="OrthoDB" id="1007055at2"/>
<protein>
    <recommendedName>
        <fullName evidence="6">Alpha-L-rhamnosidase six-hairpin glycosidase domain-containing protein</fullName>
    </recommendedName>
</protein>
<dbReference type="InterPro" id="IPR008928">
    <property type="entry name" value="6-hairpin_glycosidase_sf"/>
</dbReference>
<feature type="signal peptide" evidence="1">
    <location>
        <begin position="1"/>
        <end position="19"/>
    </location>
</feature>
<dbReference type="RefSeq" id="WP_103292360.1">
    <property type="nucleotide sequence ID" value="NZ_CP033924.1"/>
</dbReference>
<evidence type="ECO:0008006" key="6">
    <source>
        <dbReference type="Google" id="ProtNLM"/>
    </source>
</evidence>
<dbReference type="GO" id="GO:0005975">
    <property type="term" value="P:carbohydrate metabolic process"/>
    <property type="evidence" value="ECO:0007669"/>
    <property type="project" value="InterPro"/>
</dbReference>
<accession>A0A3G6RQ34</accession>
<organism evidence="3 4">
    <name type="scientific">Chryseobacterium lactis</name>
    <dbReference type="NCBI Taxonomy" id="1241981"/>
    <lineage>
        <taxon>Bacteria</taxon>
        <taxon>Pseudomonadati</taxon>
        <taxon>Bacteroidota</taxon>
        <taxon>Flavobacteriia</taxon>
        <taxon>Flavobacteriales</taxon>
        <taxon>Weeksellaceae</taxon>
        <taxon>Chryseobacterium group</taxon>
        <taxon>Chryseobacterium</taxon>
    </lineage>
</organism>
<evidence type="ECO:0000313" key="4">
    <source>
        <dbReference type="Proteomes" id="UP000236262"/>
    </source>
</evidence>
<reference evidence="3 4" key="1">
    <citation type="submission" date="2018-01" db="EMBL/GenBank/DDBJ databases">
        <title>Draft genome sequences of Chryseobacterium lactis NCTC11390, Chryseobacterium oncorhynchi 701B-08, and Chryseobacterium viscerum 687B-08.</title>
        <authorList>
            <person name="Jeong J.-J."/>
            <person name="Lee Y.J."/>
            <person name="Park B."/>
            <person name="Choi I.-G."/>
            <person name="Kim K.D."/>
        </authorList>
    </citation>
    <scope>NUCLEOTIDE SEQUENCE [LARGE SCALE GENOMIC DNA]</scope>
    <source>
        <strain evidence="3 4">NCTC11390</strain>
    </source>
</reference>
<reference evidence="2 5" key="2">
    <citation type="submission" date="2018-11" db="EMBL/GenBank/DDBJ databases">
        <title>Proposal to divide the Flavobacteriaceae and reorganize its genera based on Amino Acid Identity values calculated from whole genome sequences.</title>
        <authorList>
            <person name="Nicholson A.C."/>
            <person name="Gulvik C.A."/>
            <person name="Whitney A.M."/>
            <person name="Humrighouse B.W."/>
            <person name="Bell M."/>
            <person name="Holmes B."/>
            <person name="Steigerwalt A.G."/>
            <person name="Villarma A."/>
            <person name="Sheth M."/>
            <person name="Batra D."/>
            <person name="Pryor J."/>
            <person name="Bernardet J.-F."/>
            <person name="Hugo C."/>
            <person name="Kampfer P."/>
            <person name="Newman J."/>
            <person name="McQuiston J.R."/>
        </authorList>
    </citation>
    <scope>NUCLEOTIDE SEQUENCE [LARGE SCALE GENOMIC DNA]</scope>
    <source>
        <strain evidence="2 5">KC_1864</strain>
    </source>
</reference>
<evidence type="ECO:0000256" key="1">
    <source>
        <dbReference type="SAM" id="SignalP"/>
    </source>
</evidence>
<name>A0A3G6RQ34_CHRLC</name>
<feature type="chain" id="PRO_5044593967" description="Alpha-L-rhamnosidase six-hairpin glycosidase domain-containing protein" evidence="1">
    <location>
        <begin position="20"/>
        <end position="784"/>
    </location>
</feature>
<dbReference type="EMBL" id="PPEH01000005">
    <property type="protein sequence ID" value="PNW12957.1"/>
    <property type="molecule type" value="Genomic_DNA"/>
</dbReference>
<dbReference type="EMBL" id="CP033924">
    <property type="protein sequence ID" value="AZA83749.1"/>
    <property type="molecule type" value="Genomic_DNA"/>
</dbReference>
<gene>
    <name evidence="3" type="ORF">C1637_14085</name>
    <name evidence="2" type="ORF">EG342_18480</name>
</gene>
<sequence length="784" mass="89239">MKAKIVFVLLLFSLGLIRAQDSIINDQQTIALKVNRDGTAENLSINTLQKTSPAIQFRTDSLSGPSIWLNKEKIKLSATKDNLFTGQAKDVKFSLQYITTSNRLGIEITAISTSPVSLHNVNLSLVLGINTELKKYPDWRDQFFPTLMRAEKTHFWGYLMTPNGRIVTVASPDPIASYTLHYNNSKNIFDHGHLIRTVSLNLLHPGPLPKRHPTNSSLLPGETKKWRFYLQESPHLESVPGIVQKNTQAPMVKANLYTLHDGEKSKITIFSTSPPSIQMILGENKSIPLSLQKQNGYYEINFSPSKEGIYTLHVTDPRTKKISEAKFTCISQNYSDYIKSARRAAIKYAQIASSHTEGWYGLFSGYIAKEKFPEAAEDQKIDEKFNEIYPLMYDSITNIPVHFMERIQNHAMMAALFAQKYKASKDIRDLKRASDLADYILSKQSPDGAYRNGHTHYTSVIYIAKAIMEVMEQEKTMAAASEFWAYQYKKHFHSVKKAIDDLSKNLDNIQTEGEMTFEDGMISCSYTQISQFALLLPESSPERAKYIAAAEKLVELHQCLSQLLVPDSRMNGASLRFWEAQYDILSGPNMMNSPHGWSAWQIYGLKNLYELTGKYMYLEQMMNAIGTCIQLLDPKTDTLNWAFITDPYIVSQYFTKDPKDNSKGIYEKKIIGERYLPMIGDWYRAKPNTLVTGYWGYDGGKCDNDVHEIFKCLNEILLNNAYVIEKEDGSIIGFNCKVQRTANTVIVTPREPVVTHLHYNMKNPVQIKFNNKVINVTSQSKGWM</sequence>
<evidence type="ECO:0000313" key="2">
    <source>
        <dbReference type="EMBL" id="AZA83749.1"/>
    </source>
</evidence>
<dbReference type="Proteomes" id="UP000236262">
    <property type="component" value="Unassembled WGS sequence"/>
</dbReference>
<evidence type="ECO:0000313" key="5">
    <source>
        <dbReference type="Proteomes" id="UP000279972"/>
    </source>
</evidence>
<dbReference type="KEGG" id="clac:EG342_18480"/>
<keyword evidence="5" id="KW-1185">Reference proteome</keyword>
<evidence type="ECO:0000313" key="3">
    <source>
        <dbReference type="EMBL" id="PNW12957.1"/>
    </source>
</evidence>
<proteinExistence type="predicted"/>
<dbReference type="AlphaFoldDB" id="A0A3G6RQ34"/>
<dbReference type="SUPFAM" id="SSF48208">
    <property type="entry name" value="Six-hairpin glycosidases"/>
    <property type="match status" value="1"/>
</dbReference>
<keyword evidence="1" id="KW-0732">Signal</keyword>
<dbReference type="Proteomes" id="UP000279972">
    <property type="component" value="Chromosome"/>
</dbReference>